<name>A0ABW2FHX2_9BACL</name>
<evidence type="ECO:0000313" key="9">
    <source>
        <dbReference type="Proteomes" id="UP001596378"/>
    </source>
</evidence>
<dbReference type="Gene3D" id="3.40.50.2300">
    <property type="match status" value="1"/>
</dbReference>
<comment type="caution">
    <text evidence="8">The sequence shown here is derived from an EMBL/GenBank/DDBJ whole genome shotgun (WGS) entry which is preliminary data.</text>
</comment>
<dbReference type="EMBL" id="JBHTAI010000017">
    <property type="protein sequence ID" value="MFC7151681.1"/>
    <property type="molecule type" value="Genomic_DNA"/>
</dbReference>
<dbReference type="RefSeq" id="WP_378050715.1">
    <property type="nucleotide sequence ID" value="NZ_JBHMDN010000029.1"/>
</dbReference>
<keyword evidence="2" id="KW-0238">DNA-binding</keyword>
<dbReference type="InterPro" id="IPR020449">
    <property type="entry name" value="Tscrpt_reg_AraC-type_HTH"/>
</dbReference>
<dbReference type="Pfam" id="PF12833">
    <property type="entry name" value="HTH_18"/>
    <property type="match status" value="1"/>
</dbReference>
<evidence type="ECO:0000256" key="5">
    <source>
        <dbReference type="SAM" id="MobiDB-lite"/>
    </source>
</evidence>
<dbReference type="PANTHER" id="PTHR43280">
    <property type="entry name" value="ARAC-FAMILY TRANSCRIPTIONAL REGULATOR"/>
    <property type="match status" value="1"/>
</dbReference>
<dbReference type="SMART" id="SM00448">
    <property type="entry name" value="REC"/>
    <property type="match status" value="1"/>
</dbReference>
<sequence>MLKVLIVDDEKPIRQWFEHVIRQNGDEFEIAGLAANGREALTLCMSSAPDIVITDIKMPVMDGLELIEQASKLNPEISFLILSNYDEFEFVRHGLRIGVKDYLLKAETDDQDIVAALRKMAEDRSGRTQAKDRWQLRDVLNSPEDWLPPEMLQGAMRWLICGRDGTPNTEEDAASSTLLEACKRWAAQSFPLARLQGFVDEGDNAALLLAFTDTAPPSGEELASRCRDWGAEARLRFSYTVSFGIGAAFSSAGAVKNEFRKAKRAFRCRFYTGEMSVNAANAGMSSDPSEEHAELAELMRPLKSAELLEPGLIESVLEKLDALKIRNVDPAEAKEAFRSFLERMEAQLPEETGQRDAKRPDAFGELDRLAYWEELRDAVRRHLRKMQETAYRRTFVYSETTNRIMAYIREHYADKLSMTVLAEQVHLNENYLSQMFKKETGKTITRYMIEVRMEQAKQRLATLRHKINRVAAEVGYASEAHFSTAFKAHYGITPSQYVDSLRSPKPNLSEPQDKTDRGEESWIERNKV</sequence>
<dbReference type="InterPro" id="IPR011006">
    <property type="entry name" value="CheY-like_superfamily"/>
</dbReference>
<keyword evidence="4" id="KW-0597">Phosphoprotein</keyword>
<dbReference type="PROSITE" id="PS00041">
    <property type="entry name" value="HTH_ARAC_FAMILY_1"/>
    <property type="match status" value="1"/>
</dbReference>
<feature type="region of interest" description="Disordered" evidence="5">
    <location>
        <begin position="500"/>
        <end position="528"/>
    </location>
</feature>
<evidence type="ECO:0000256" key="1">
    <source>
        <dbReference type="ARBA" id="ARBA00023015"/>
    </source>
</evidence>
<dbReference type="SUPFAM" id="SSF46689">
    <property type="entry name" value="Homeodomain-like"/>
    <property type="match status" value="2"/>
</dbReference>
<dbReference type="InterPro" id="IPR018060">
    <property type="entry name" value="HTH_AraC"/>
</dbReference>
<protein>
    <submittedName>
        <fullName evidence="8">Helix-turn-helix domain-containing protein</fullName>
    </submittedName>
</protein>
<reference evidence="9" key="1">
    <citation type="journal article" date="2019" name="Int. J. Syst. Evol. Microbiol.">
        <title>The Global Catalogue of Microorganisms (GCM) 10K type strain sequencing project: providing services to taxonomists for standard genome sequencing and annotation.</title>
        <authorList>
            <consortium name="The Broad Institute Genomics Platform"/>
            <consortium name="The Broad Institute Genome Sequencing Center for Infectious Disease"/>
            <person name="Wu L."/>
            <person name="Ma J."/>
        </authorList>
    </citation>
    <scope>NUCLEOTIDE SEQUENCE [LARGE SCALE GENOMIC DNA]</scope>
    <source>
        <strain evidence="9">KCTC 12907</strain>
    </source>
</reference>
<evidence type="ECO:0000256" key="4">
    <source>
        <dbReference type="PROSITE-ProRule" id="PRU00169"/>
    </source>
</evidence>
<dbReference type="InterPro" id="IPR009057">
    <property type="entry name" value="Homeodomain-like_sf"/>
</dbReference>
<feature type="domain" description="Response regulatory" evidence="7">
    <location>
        <begin position="3"/>
        <end position="120"/>
    </location>
</feature>
<dbReference type="Gene3D" id="1.10.10.60">
    <property type="entry name" value="Homeodomain-like"/>
    <property type="match status" value="2"/>
</dbReference>
<keyword evidence="9" id="KW-1185">Reference proteome</keyword>
<dbReference type="SMART" id="SM00342">
    <property type="entry name" value="HTH_ARAC"/>
    <property type="match status" value="1"/>
</dbReference>
<evidence type="ECO:0000256" key="3">
    <source>
        <dbReference type="ARBA" id="ARBA00023163"/>
    </source>
</evidence>
<dbReference type="SUPFAM" id="SSF52172">
    <property type="entry name" value="CheY-like"/>
    <property type="match status" value="1"/>
</dbReference>
<dbReference type="CDD" id="cd17536">
    <property type="entry name" value="REC_YesN-like"/>
    <property type="match status" value="1"/>
</dbReference>
<evidence type="ECO:0000259" key="6">
    <source>
        <dbReference type="PROSITE" id="PS01124"/>
    </source>
</evidence>
<keyword evidence="1" id="KW-0805">Transcription regulation</keyword>
<dbReference type="InterPro" id="IPR001789">
    <property type="entry name" value="Sig_transdc_resp-reg_receiver"/>
</dbReference>
<feature type="modified residue" description="4-aspartylphosphate" evidence="4">
    <location>
        <position position="55"/>
    </location>
</feature>
<gene>
    <name evidence="8" type="ORF">ACFQMJ_24340</name>
</gene>
<keyword evidence="3" id="KW-0804">Transcription</keyword>
<dbReference type="Pfam" id="PF00072">
    <property type="entry name" value="Response_reg"/>
    <property type="match status" value="1"/>
</dbReference>
<evidence type="ECO:0000256" key="2">
    <source>
        <dbReference type="ARBA" id="ARBA00023125"/>
    </source>
</evidence>
<accession>A0ABW2FHX2</accession>
<feature type="domain" description="HTH araC/xylS-type" evidence="6">
    <location>
        <begin position="402"/>
        <end position="500"/>
    </location>
</feature>
<dbReference type="InterPro" id="IPR018062">
    <property type="entry name" value="HTH_AraC-typ_CS"/>
</dbReference>
<dbReference type="Proteomes" id="UP001596378">
    <property type="component" value="Unassembled WGS sequence"/>
</dbReference>
<dbReference type="PANTHER" id="PTHR43280:SF2">
    <property type="entry name" value="HTH-TYPE TRANSCRIPTIONAL REGULATOR EXSA"/>
    <property type="match status" value="1"/>
</dbReference>
<organism evidence="8 9">
    <name type="scientific">Cohnella cellulosilytica</name>
    <dbReference type="NCBI Taxonomy" id="986710"/>
    <lineage>
        <taxon>Bacteria</taxon>
        <taxon>Bacillati</taxon>
        <taxon>Bacillota</taxon>
        <taxon>Bacilli</taxon>
        <taxon>Bacillales</taxon>
        <taxon>Paenibacillaceae</taxon>
        <taxon>Cohnella</taxon>
    </lineage>
</organism>
<dbReference type="PROSITE" id="PS50110">
    <property type="entry name" value="RESPONSE_REGULATORY"/>
    <property type="match status" value="1"/>
</dbReference>
<evidence type="ECO:0000259" key="7">
    <source>
        <dbReference type="PROSITE" id="PS50110"/>
    </source>
</evidence>
<dbReference type="PROSITE" id="PS01124">
    <property type="entry name" value="HTH_ARAC_FAMILY_2"/>
    <property type="match status" value="1"/>
</dbReference>
<evidence type="ECO:0000313" key="8">
    <source>
        <dbReference type="EMBL" id="MFC7151681.1"/>
    </source>
</evidence>
<proteinExistence type="predicted"/>
<feature type="compositionally biased region" description="Basic and acidic residues" evidence="5">
    <location>
        <begin position="511"/>
        <end position="528"/>
    </location>
</feature>
<dbReference type="PRINTS" id="PR00032">
    <property type="entry name" value="HTHARAC"/>
</dbReference>